<comment type="caution">
    <text evidence="1">The sequence shown here is derived from an EMBL/GenBank/DDBJ whole genome shotgun (WGS) entry which is preliminary data.</text>
</comment>
<dbReference type="Proteomes" id="UP000324800">
    <property type="component" value="Unassembled WGS sequence"/>
</dbReference>
<accession>A0A5J4VHL3</accession>
<dbReference type="AlphaFoldDB" id="A0A5J4VHL3"/>
<sequence length="84" mass="9469">MDQDYDEMMKLIEEVGKVGIAKLDSKEGNCQQDIGEVIGEGVREDLGDINSGITNVNQFGEFYLIGYQCDEDDQDEDEMGICYF</sequence>
<dbReference type="EMBL" id="SNRW01007003">
    <property type="protein sequence ID" value="KAA6382022.1"/>
    <property type="molecule type" value="Genomic_DNA"/>
</dbReference>
<proteinExistence type="predicted"/>
<evidence type="ECO:0000313" key="1">
    <source>
        <dbReference type="EMBL" id="KAA6382022.1"/>
    </source>
</evidence>
<organism evidence="1 2">
    <name type="scientific">Streblomastix strix</name>
    <dbReference type="NCBI Taxonomy" id="222440"/>
    <lineage>
        <taxon>Eukaryota</taxon>
        <taxon>Metamonada</taxon>
        <taxon>Preaxostyla</taxon>
        <taxon>Oxymonadida</taxon>
        <taxon>Streblomastigidae</taxon>
        <taxon>Streblomastix</taxon>
    </lineage>
</organism>
<gene>
    <name evidence="1" type="ORF">EZS28_022452</name>
</gene>
<protein>
    <submittedName>
        <fullName evidence="1">Uncharacterized protein</fullName>
    </submittedName>
</protein>
<evidence type="ECO:0000313" key="2">
    <source>
        <dbReference type="Proteomes" id="UP000324800"/>
    </source>
</evidence>
<reference evidence="1 2" key="1">
    <citation type="submission" date="2019-03" db="EMBL/GenBank/DDBJ databases">
        <title>Single cell metagenomics reveals metabolic interactions within the superorganism composed of flagellate Streblomastix strix and complex community of Bacteroidetes bacteria on its surface.</title>
        <authorList>
            <person name="Treitli S.C."/>
            <person name="Kolisko M."/>
            <person name="Husnik F."/>
            <person name="Keeling P."/>
            <person name="Hampl V."/>
        </authorList>
    </citation>
    <scope>NUCLEOTIDE SEQUENCE [LARGE SCALE GENOMIC DNA]</scope>
    <source>
        <strain evidence="1">ST1C</strain>
    </source>
</reference>
<name>A0A5J4VHL3_9EUKA</name>